<dbReference type="PROSITE" id="PS50932">
    <property type="entry name" value="HTH_LACI_2"/>
    <property type="match status" value="1"/>
</dbReference>
<keyword evidence="2" id="KW-0238">DNA-binding</keyword>
<dbReference type="InterPro" id="IPR010982">
    <property type="entry name" value="Lambda_DNA-bd_dom_sf"/>
</dbReference>
<dbReference type="SMART" id="SM00354">
    <property type="entry name" value="HTH_LACI"/>
    <property type="match status" value="1"/>
</dbReference>
<evidence type="ECO:0000256" key="1">
    <source>
        <dbReference type="ARBA" id="ARBA00023015"/>
    </source>
</evidence>
<organism evidence="5 6">
    <name type="scientific">Protaetiibacter mangrovi</name>
    <dbReference type="NCBI Taxonomy" id="2970926"/>
    <lineage>
        <taxon>Bacteria</taxon>
        <taxon>Bacillati</taxon>
        <taxon>Actinomycetota</taxon>
        <taxon>Actinomycetes</taxon>
        <taxon>Micrococcales</taxon>
        <taxon>Microbacteriaceae</taxon>
        <taxon>Protaetiibacter</taxon>
    </lineage>
</organism>
<gene>
    <name evidence="5" type="ORF">NUH29_11415</name>
</gene>
<evidence type="ECO:0000313" key="5">
    <source>
        <dbReference type="EMBL" id="MCS0500153.1"/>
    </source>
</evidence>
<dbReference type="PANTHER" id="PTHR30146">
    <property type="entry name" value="LACI-RELATED TRANSCRIPTIONAL REPRESSOR"/>
    <property type="match status" value="1"/>
</dbReference>
<proteinExistence type="predicted"/>
<accession>A0ABT1ZHJ1</accession>
<name>A0ABT1ZHJ1_9MICO</name>
<dbReference type="Gene3D" id="1.10.260.40">
    <property type="entry name" value="lambda repressor-like DNA-binding domains"/>
    <property type="match status" value="1"/>
</dbReference>
<sequence>MGIREVAALAGVAVGTVSHYLNHPDKVSAERAERIRGAIDSLGFVPNNAGRQLRLGRSSAIAYVAPDVSNPYFAEIAEAVELRAAERGVSAFIANSHRSREREDAHLAFFEQHQVLGLLVSSHLPIEDRLAHVRRRGTPSVLVGQAASSPEQASISLDDVEGGRLATQHLVDIGCRRILFVGGPVGIKQVADRLSGASIVTRAMAGVALEVIDQSDRTIRGGREVGRAIAERPAEDRPDAIFAANDLLALGILQEVVRAGIEVPRDLALIGYDDIEYGEASLIPLSTIRGRHGTFGEATVDLLFGEIEGRTDGVRQLAFTPDLVVRESTSGFGR</sequence>
<protein>
    <submittedName>
        <fullName evidence="5">LacI family transcriptional regulator</fullName>
    </submittedName>
</protein>
<evidence type="ECO:0000259" key="4">
    <source>
        <dbReference type="PROSITE" id="PS50932"/>
    </source>
</evidence>
<dbReference type="Gene3D" id="3.40.50.2300">
    <property type="match status" value="2"/>
</dbReference>
<dbReference type="InterPro" id="IPR046335">
    <property type="entry name" value="LacI/GalR-like_sensor"/>
</dbReference>
<keyword evidence="1" id="KW-0805">Transcription regulation</keyword>
<evidence type="ECO:0000313" key="6">
    <source>
        <dbReference type="Proteomes" id="UP001205337"/>
    </source>
</evidence>
<comment type="caution">
    <text evidence="5">The sequence shown here is derived from an EMBL/GenBank/DDBJ whole genome shotgun (WGS) entry which is preliminary data.</text>
</comment>
<keyword evidence="6" id="KW-1185">Reference proteome</keyword>
<evidence type="ECO:0000256" key="3">
    <source>
        <dbReference type="ARBA" id="ARBA00023163"/>
    </source>
</evidence>
<dbReference type="SUPFAM" id="SSF47413">
    <property type="entry name" value="lambda repressor-like DNA-binding domains"/>
    <property type="match status" value="1"/>
</dbReference>
<reference evidence="5 6" key="1">
    <citation type="submission" date="2022-08" db="EMBL/GenBank/DDBJ databases">
        <authorList>
            <person name="Li F."/>
        </authorList>
    </citation>
    <scope>NUCLEOTIDE SEQUENCE [LARGE SCALE GENOMIC DNA]</scope>
    <source>
        <strain evidence="5 6">10F1B-8-1</strain>
    </source>
</reference>
<evidence type="ECO:0000256" key="2">
    <source>
        <dbReference type="ARBA" id="ARBA00023125"/>
    </source>
</evidence>
<dbReference type="Pfam" id="PF13377">
    <property type="entry name" value="Peripla_BP_3"/>
    <property type="match status" value="1"/>
</dbReference>
<dbReference type="CDD" id="cd01392">
    <property type="entry name" value="HTH_LacI"/>
    <property type="match status" value="1"/>
</dbReference>
<dbReference type="SUPFAM" id="SSF53822">
    <property type="entry name" value="Periplasmic binding protein-like I"/>
    <property type="match status" value="1"/>
</dbReference>
<dbReference type="Proteomes" id="UP001205337">
    <property type="component" value="Unassembled WGS sequence"/>
</dbReference>
<keyword evidence="3" id="KW-0804">Transcription</keyword>
<dbReference type="InterPro" id="IPR028082">
    <property type="entry name" value="Peripla_BP_I"/>
</dbReference>
<dbReference type="RefSeq" id="WP_258799287.1">
    <property type="nucleotide sequence ID" value="NZ_JANTHX010000008.1"/>
</dbReference>
<dbReference type="Pfam" id="PF00356">
    <property type="entry name" value="LacI"/>
    <property type="match status" value="1"/>
</dbReference>
<dbReference type="InterPro" id="IPR000843">
    <property type="entry name" value="HTH_LacI"/>
</dbReference>
<feature type="domain" description="HTH lacI-type" evidence="4">
    <location>
        <begin position="1"/>
        <end position="55"/>
    </location>
</feature>
<dbReference type="EMBL" id="JANTHX010000008">
    <property type="protein sequence ID" value="MCS0500153.1"/>
    <property type="molecule type" value="Genomic_DNA"/>
</dbReference>
<dbReference type="PANTHER" id="PTHR30146:SF109">
    <property type="entry name" value="HTH-TYPE TRANSCRIPTIONAL REGULATOR GALS"/>
    <property type="match status" value="1"/>
</dbReference>